<evidence type="ECO:0000313" key="2">
    <source>
        <dbReference type="Proteomes" id="UP001202717"/>
    </source>
</evidence>
<evidence type="ECO:0000313" key="1">
    <source>
        <dbReference type="EMBL" id="WCO02975.1"/>
    </source>
</evidence>
<organism evidence="1 2">
    <name type="scientific">Psychroserpens ponticola</name>
    <dbReference type="NCBI Taxonomy" id="2932268"/>
    <lineage>
        <taxon>Bacteria</taxon>
        <taxon>Pseudomonadati</taxon>
        <taxon>Bacteroidota</taxon>
        <taxon>Flavobacteriia</taxon>
        <taxon>Flavobacteriales</taxon>
        <taxon>Flavobacteriaceae</taxon>
        <taxon>Psychroserpens</taxon>
    </lineage>
</organism>
<protein>
    <submittedName>
        <fullName evidence="1">Uncharacterized protein</fullName>
    </submittedName>
</protein>
<proteinExistence type="predicted"/>
<gene>
    <name evidence="1" type="ORF">MUN68_005655</name>
</gene>
<keyword evidence="2" id="KW-1185">Reference proteome</keyword>
<accession>A0ABY7S1U1</accession>
<name>A0ABY7S1U1_9FLAO</name>
<dbReference type="Proteomes" id="UP001202717">
    <property type="component" value="Chromosome"/>
</dbReference>
<dbReference type="EMBL" id="CP116221">
    <property type="protein sequence ID" value="WCO02975.1"/>
    <property type="molecule type" value="Genomic_DNA"/>
</dbReference>
<dbReference type="RefSeq" id="WP_249995692.1">
    <property type="nucleotide sequence ID" value="NZ_CP116221.1"/>
</dbReference>
<reference evidence="1 2" key="1">
    <citation type="submission" date="2023-01" db="EMBL/GenBank/DDBJ databases">
        <title>Psychroserpens ponticola sp. nov., isolated from seawater.</title>
        <authorList>
            <person name="Kristyanto S."/>
            <person name="Jung J."/>
            <person name="Kim J.M."/>
            <person name="Jeon C.O."/>
        </authorList>
    </citation>
    <scope>NUCLEOTIDE SEQUENCE [LARGE SCALE GENOMIC DNA]</scope>
    <source>
        <strain evidence="1 2">MSW6</strain>
    </source>
</reference>
<sequence length="199" mass="24008">MSNFKSSKVYEFDYIIEYKSLLSGKEDQSVFYLTNSKDNEYWAIIRSIDKKTYTINFYKHNSIRLFTKLNKKDFYKAETILLERPKHNYKRNYKANKKDYFKVLSDTILDQTPISRYVFKSIDVHEQKLDVEYFVQPNTSFHLPILVIGEAYKKWEKEKNIPNGIFKEMYFLNSDKTIVEAHYKLVGYQAYKKQIKVKF</sequence>